<keyword evidence="9" id="KW-1185">Reference proteome</keyword>
<evidence type="ECO:0000313" key="9">
    <source>
        <dbReference type="Proteomes" id="UP000215145"/>
    </source>
</evidence>
<keyword evidence="5 7" id="KW-1133">Transmembrane helix</keyword>
<dbReference type="OrthoDB" id="9027281at2"/>
<feature type="transmembrane region" description="Helical" evidence="7">
    <location>
        <begin position="85"/>
        <end position="109"/>
    </location>
</feature>
<feature type="transmembrane region" description="Helical" evidence="7">
    <location>
        <begin position="121"/>
        <end position="138"/>
    </location>
</feature>
<evidence type="ECO:0000256" key="7">
    <source>
        <dbReference type="SAM" id="Phobius"/>
    </source>
</evidence>
<dbReference type="InterPro" id="IPR052518">
    <property type="entry name" value="CHR_Transporter"/>
</dbReference>
<feature type="transmembrane region" description="Helical" evidence="7">
    <location>
        <begin position="57"/>
        <end position="78"/>
    </location>
</feature>
<evidence type="ECO:0000256" key="3">
    <source>
        <dbReference type="ARBA" id="ARBA00022475"/>
    </source>
</evidence>
<feature type="transmembrane region" description="Helical" evidence="7">
    <location>
        <begin position="150"/>
        <end position="181"/>
    </location>
</feature>
<proteinExistence type="inferred from homology"/>
<comment type="caution">
    <text evidence="8">The sequence shown here is derived from an EMBL/GenBank/DDBJ whole genome shotgun (WGS) entry which is preliminary data.</text>
</comment>
<keyword evidence="4 7" id="KW-0812">Transmembrane</keyword>
<dbReference type="RefSeq" id="WP_089522891.1">
    <property type="nucleotide sequence ID" value="NZ_NMUQ01000001.1"/>
</dbReference>
<comment type="similarity">
    <text evidence="2">Belongs to the chromate ion transporter (CHR) (TC 2.A.51) family.</text>
</comment>
<dbReference type="Pfam" id="PF02417">
    <property type="entry name" value="Chromate_transp"/>
    <property type="match status" value="1"/>
</dbReference>
<dbReference type="GO" id="GO:0005886">
    <property type="term" value="C:plasma membrane"/>
    <property type="evidence" value="ECO:0007669"/>
    <property type="project" value="UniProtKB-SubCell"/>
</dbReference>
<evidence type="ECO:0000256" key="6">
    <source>
        <dbReference type="ARBA" id="ARBA00023136"/>
    </source>
</evidence>
<dbReference type="AlphaFoldDB" id="A0A229P0X1"/>
<dbReference type="PANTHER" id="PTHR43663:SF1">
    <property type="entry name" value="CHROMATE TRANSPORTER"/>
    <property type="match status" value="1"/>
</dbReference>
<reference evidence="8 9" key="1">
    <citation type="submission" date="2017-07" db="EMBL/GenBank/DDBJ databases">
        <title>Paenibacillus herberti R33 genome sequencing and assembly.</title>
        <authorList>
            <person name="Su W."/>
        </authorList>
    </citation>
    <scope>NUCLEOTIDE SEQUENCE [LARGE SCALE GENOMIC DNA]</scope>
    <source>
        <strain evidence="8 9">R33</strain>
    </source>
</reference>
<evidence type="ECO:0000256" key="1">
    <source>
        <dbReference type="ARBA" id="ARBA00004651"/>
    </source>
</evidence>
<evidence type="ECO:0000256" key="2">
    <source>
        <dbReference type="ARBA" id="ARBA00005262"/>
    </source>
</evidence>
<evidence type="ECO:0000256" key="5">
    <source>
        <dbReference type="ARBA" id="ARBA00022989"/>
    </source>
</evidence>
<accession>A0A229P0X1</accession>
<evidence type="ECO:0000313" key="8">
    <source>
        <dbReference type="EMBL" id="OXM15800.1"/>
    </source>
</evidence>
<dbReference type="Proteomes" id="UP000215145">
    <property type="component" value="Unassembled WGS sequence"/>
</dbReference>
<evidence type="ECO:0000256" key="4">
    <source>
        <dbReference type="ARBA" id="ARBA00022692"/>
    </source>
</evidence>
<gene>
    <name evidence="8" type="ORF">CGZ75_03520</name>
</gene>
<dbReference type="EMBL" id="NMUQ01000001">
    <property type="protein sequence ID" value="OXM15800.1"/>
    <property type="molecule type" value="Genomic_DNA"/>
</dbReference>
<dbReference type="GO" id="GO:0015109">
    <property type="term" value="F:chromate transmembrane transporter activity"/>
    <property type="evidence" value="ECO:0007669"/>
    <property type="project" value="InterPro"/>
</dbReference>
<protein>
    <submittedName>
        <fullName evidence="8">Chromate transporter</fullName>
    </submittedName>
</protein>
<comment type="subcellular location">
    <subcellularLocation>
        <location evidence="1">Cell membrane</location>
        <topology evidence="1">Multi-pass membrane protein</topology>
    </subcellularLocation>
</comment>
<dbReference type="PANTHER" id="PTHR43663">
    <property type="entry name" value="CHROMATE TRANSPORT PROTEIN-RELATED"/>
    <property type="match status" value="1"/>
</dbReference>
<organism evidence="8 9">
    <name type="scientific">Paenibacillus herberti</name>
    <dbReference type="NCBI Taxonomy" id="1619309"/>
    <lineage>
        <taxon>Bacteria</taxon>
        <taxon>Bacillati</taxon>
        <taxon>Bacillota</taxon>
        <taxon>Bacilli</taxon>
        <taxon>Bacillales</taxon>
        <taxon>Paenibacillaceae</taxon>
        <taxon>Paenibacillus</taxon>
    </lineage>
</organism>
<keyword evidence="6 7" id="KW-0472">Membrane</keyword>
<name>A0A229P0X1_9BACL</name>
<dbReference type="InterPro" id="IPR003370">
    <property type="entry name" value="Chromate_transpt"/>
</dbReference>
<sequence length="202" mass="21369">MTWATASRQINLCFKLMISFIKIGPTTFGGGYAILPAIEQEVTERRKWLSSTEMSEITAISGAAPGGIGVNVAAFVGYRIAGIPGLVSAVIGVSLPTVLIMLLLCATIASELGDNPIVQSALKGIKPTIIALIAYAALRMGKQSLTRPLAWVITSVCLLLLLFLPIHPIVVLGIGTAIWLIHETAFPSTGLKLQLPGDDYSI</sequence>
<keyword evidence="3" id="KW-1003">Cell membrane</keyword>
<feature type="transmembrane region" description="Helical" evidence="7">
    <location>
        <begin position="12"/>
        <end position="37"/>
    </location>
</feature>